<evidence type="ECO:0000313" key="3">
    <source>
        <dbReference type="Proteomes" id="UP001596406"/>
    </source>
</evidence>
<name>A0ABD5U890_9EURY</name>
<organism evidence="2 3">
    <name type="scientific">Halomarina ordinaria</name>
    <dbReference type="NCBI Taxonomy" id="3033939"/>
    <lineage>
        <taxon>Archaea</taxon>
        <taxon>Methanobacteriati</taxon>
        <taxon>Methanobacteriota</taxon>
        <taxon>Stenosarchaea group</taxon>
        <taxon>Halobacteria</taxon>
        <taxon>Halobacteriales</taxon>
        <taxon>Natronomonadaceae</taxon>
        <taxon>Halomarina</taxon>
    </lineage>
</organism>
<comment type="caution">
    <text evidence="2">The sequence shown here is derived from an EMBL/GenBank/DDBJ whole genome shotgun (WGS) entry which is preliminary data.</text>
</comment>
<dbReference type="Pfam" id="PF24362">
    <property type="entry name" value="DUF7518"/>
    <property type="match status" value="1"/>
</dbReference>
<gene>
    <name evidence="2" type="ORF">ACFQHK_08530</name>
</gene>
<dbReference type="AlphaFoldDB" id="A0ABD5U890"/>
<dbReference type="Gene3D" id="1.20.1270.70">
    <property type="entry name" value="Designed single chain three-helix bundle"/>
    <property type="match status" value="1"/>
</dbReference>
<dbReference type="Proteomes" id="UP001596406">
    <property type="component" value="Unassembled WGS sequence"/>
</dbReference>
<evidence type="ECO:0000256" key="1">
    <source>
        <dbReference type="SAM" id="MobiDB-lite"/>
    </source>
</evidence>
<reference evidence="2 3" key="1">
    <citation type="journal article" date="2019" name="Int. J. Syst. Evol. Microbiol.">
        <title>The Global Catalogue of Microorganisms (GCM) 10K type strain sequencing project: providing services to taxonomists for standard genome sequencing and annotation.</title>
        <authorList>
            <consortium name="The Broad Institute Genomics Platform"/>
            <consortium name="The Broad Institute Genome Sequencing Center for Infectious Disease"/>
            <person name="Wu L."/>
            <person name="Ma J."/>
        </authorList>
    </citation>
    <scope>NUCLEOTIDE SEQUENCE [LARGE SCALE GENOMIC DNA]</scope>
    <source>
        <strain evidence="2 3">PSRA2</strain>
    </source>
</reference>
<dbReference type="InterPro" id="IPR055940">
    <property type="entry name" value="DUF7518"/>
</dbReference>
<feature type="region of interest" description="Disordered" evidence="1">
    <location>
        <begin position="39"/>
        <end position="83"/>
    </location>
</feature>
<protein>
    <submittedName>
        <fullName evidence="2">BZIP transcription factor</fullName>
    </submittedName>
</protein>
<keyword evidence="3" id="KW-1185">Reference proteome</keyword>
<feature type="compositionally biased region" description="Basic and acidic residues" evidence="1">
    <location>
        <begin position="50"/>
        <end position="66"/>
    </location>
</feature>
<feature type="compositionally biased region" description="Acidic residues" evidence="1">
    <location>
        <begin position="67"/>
        <end position="77"/>
    </location>
</feature>
<dbReference type="EMBL" id="JBHSXM010000001">
    <property type="protein sequence ID" value="MFC6836556.1"/>
    <property type="molecule type" value="Genomic_DNA"/>
</dbReference>
<proteinExistence type="predicted"/>
<dbReference type="RefSeq" id="WP_304448238.1">
    <property type="nucleotide sequence ID" value="NZ_JARRAH010000001.1"/>
</dbReference>
<sequence length="83" mass="9018">MASGNRVEELEARVRKLEASVTGLTDELVECKERLATLEEAVAPEDDDIIEGRQVEPESEGDKAAQDNDDQSEDSGSDEIIVA</sequence>
<accession>A0ABD5U890</accession>
<evidence type="ECO:0000313" key="2">
    <source>
        <dbReference type="EMBL" id="MFC6836556.1"/>
    </source>
</evidence>